<dbReference type="KEGG" id="vmo:VMUT_2016"/>
<name>F0QWC0_VULM7</name>
<keyword evidence="1" id="KW-0460">Magnesium</keyword>
<dbReference type="Proteomes" id="UP000007485">
    <property type="component" value="Chromosome"/>
</dbReference>
<dbReference type="InterPro" id="IPR044153">
    <property type="entry name" value="PIN_Pae0151-like"/>
</dbReference>
<protein>
    <recommendedName>
        <fullName evidence="4">PIN domain-containing protein</fullName>
    </recommendedName>
</protein>
<evidence type="ECO:0000313" key="3">
    <source>
        <dbReference type="Proteomes" id="UP000007485"/>
    </source>
</evidence>
<dbReference type="OrthoDB" id="269293at2157"/>
<dbReference type="HOGENOM" id="CLU_121774_1_4_2"/>
<dbReference type="InterPro" id="IPR029060">
    <property type="entry name" value="PIN-like_dom_sf"/>
</dbReference>
<dbReference type="CDD" id="cd09873">
    <property type="entry name" value="PIN_Pae0151-like"/>
    <property type="match status" value="1"/>
</dbReference>
<dbReference type="eggNOG" id="arCOG00727">
    <property type="taxonomic scope" value="Archaea"/>
</dbReference>
<proteinExistence type="predicted"/>
<evidence type="ECO:0008006" key="4">
    <source>
        <dbReference type="Google" id="ProtNLM"/>
    </source>
</evidence>
<dbReference type="InterPro" id="IPR051619">
    <property type="entry name" value="TypeII_TA_RNase_PINc/VapC"/>
</dbReference>
<dbReference type="Gene3D" id="3.40.50.1010">
    <property type="entry name" value="5'-nuclease"/>
    <property type="match status" value="1"/>
</dbReference>
<accession>F0QWC0</accession>
<dbReference type="EMBL" id="CP002529">
    <property type="protein sequence ID" value="ADY02215.1"/>
    <property type="molecule type" value="Genomic_DNA"/>
</dbReference>
<dbReference type="AlphaFoldDB" id="F0QWC0"/>
<reference evidence="2 3" key="1">
    <citation type="journal article" date="2011" name="J. Bacteriol.">
        <title>Complete genome sequence of 'Vulcanisaeta moutnovskia' strain 768-28, a novel member of the hyperthermophilic crenarchaeal genus vulcanisaeta.</title>
        <authorList>
            <person name="Gumerov V.M."/>
            <person name="Mardanov A.V."/>
            <person name="Beletsky A.V."/>
            <person name="Prokofeva M.I."/>
            <person name="Bonch-Osmolovskaya E.A."/>
            <person name="Ravin N.V."/>
            <person name="Skryabin K.G."/>
        </authorList>
    </citation>
    <scope>NUCLEOTIDE SEQUENCE [LARGE SCALE GENOMIC DNA]</scope>
    <source>
        <strain evidence="2 3">768-28</strain>
    </source>
</reference>
<evidence type="ECO:0000313" key="2">
    <source>
        <dbReference type="EMBL" id="ADY02215.1"/>
    </source>
</evidence>
<dbReference type="SUPFAM" id="SSF88723">
    <property type="entry name" value="PIN domain-like"/>
    <property type="match status" value="1"/>
</dbReference>
<gene>
    <name evidence="2" type="ordered locus">VMUT_2016</name>
</gene>
<keyword evidence="3" id="KW-1185">Reference proteome</keyword>
<dbReference type="PANTHER" id="PTHR35901:SF1">
    <property type="entry name" value="EXONUCLEASE VAPC9"/>
    <property type="match status" value="1"/>
</dbReference>
<evidence type="ECO:0000256" key="1">
    <source>
        <dbReference type="ARBA" id="ARBA00022842"/>
    </source>
</evidence>
<organism evidence="2 3">
    <name type="scientific">Vulcanisaeta moutnovskia (strain 768-28)</name>
    <dbReference type="NCBI Taxonomy" id="985053"/>
    <lineage>
        <taxon>Archaea</taxon>
        <taxon>Thermoproteota</taxon>
        <taxon>Thermoprotei</taxon>
        <taxon>Thermoproteales</taxon>
        <taxon>Thermoproteaceae</taxon>
        <taxon>Vulcanisaeta</taxon>
    </lineage>
</organism>
<sequence>MNALRKYYLRGLVSEDFIRRSLELLRGGLLDIREITWNLIMKASDFSIKHNVTIYDAVHVVLAMELNTVLYTADEALINALGNAPYIRHVRDYASST</sequence>
<dbReference type="PANTHER" id="PTHR35901">
    <property type="entry name" value="RIBONUCLEASE VAPC3"/>
    <property type="match status" value="1"/>
</dbReference>